<evidence type="ECO:0000256" key="1">
    <source>
        <dbReference type="SAM" id="MobiDB-lite"/>
    </source>
</evidence>
<protein>
    <submittedName>
        <fullName evidence="2">Uncharacterized protein</fullName>
    </submittedName>
</protein>
<feature type="compositionally biased region" description="Basic and acidic residues" evidence="1">
    <location>
        <begin position="63"/>
        <end position="74"/>
    </location>
</feature>
<proteinExistence type="predicted"/>
<reference evidence="2 3" key="1">
    <citation type="submission" date="2023-09" db="EMBL/GenBank/DDBJ databases">
        <title>Streptomyces sp. nov.: A antagonism against Alternaria gaisen Producing Streptochlin, Isolated from Tamarix root soil.</title>
        <authorList>
            <person name="Chen Y."/>
        </authorList>
    </citation>
    <scope>NUCLEOTIDE SEQUENCE [LARGE SCALE GENOMIC DNA]</scope>
    <source>
        <strain evidence="2 3">TRM76323</strain>
    </source>
</reference>
<evidence type="ECO:0000313" key="3">
    <source>
        <dbReference type="Proteomes" id="UP001250181"/>
    </source>
</evidence>
<sequence length="92" mass="10154">MNQQPAPVPDRQPLDEHAAASIRAYAAAQRAKTDVLASVLEDIAANGYPASESGVWWKEARDAHPERLVGERPRATLSSRRAGPRPSWWSPR</sequence>
<accession>A0ABU3QE21</accession>
<dbReference type="RefSeq" id="WP_315876021.1">
    <property type="nucleotide sequence ID" value="NZ_JAWCTQ010000002.1"/>
</dbReference>
<dbReference type="Proteomes" id="UP001250181">
    <property type="component" value="Unassembled WGS sequence"/>
</dbReference>
<gene>
    <name evidence="2" type="ORF">RND61_02860</name>
</gene>
<feature type="region of interest" description="Disordered" evidence="1">
    <location>
        <begin position="63"/>
        <end position="92"/>
    </location>
</feature>
<name>A0ABU3QE21_9ACTN</name>
<keyword evidence="3" id="KW-1185">Reference proteome</keyword>
<dbReference type="EMBL" id="JAWCTQ010000002">
    <property type="protein sequence ID" value="MDT9681027.1"/>
    <property type="molecule type" value="Genomic_DNA"/>
</dbReference>
<comment type="caution">
    <text evidence="2">The sequence shown here is derived from an EMBL/GenBank/DDBJ whole genome shotgun (WGS) entry which is preliminary data.</text>
</comment>
<organism evidence="2 3">
    <name type="scientific">Streptomyces tamarix</name>
    <dbReference type="NCBI Taxonomy" id="3078565"/>
    <lineage>
        <taxon>Bacteria</taxon>
        <taxon>Bacillati</taxon>
        <taxon>Actinomycetota</taxon>
        <taxon>Actinomycetes</taxon>
        <taxon>Kitasatosporales</taxon>
        <taxon>Streptomycetaceae</taxon>
        <taxon>Streptomyces</taxon>
    </lineage>
</organism>
<evidence type="ECO:0000313" key="2">
    <source>
        <dbReference type="EMBL" id="MDT9681027.1"/>
    </source>
</evidence>